<dbReference type="EMBL" id="JAACJJ010000003">
    <property type="protein sequence ID" value="KAF5328751.1"/>
    <property type="molecule type" value="Genomic_DNA"/>
</dbReference>
<dbReference type="AlphaFoldDB" id="A0A8H5F9J4"/>
<proteinExistence type="predicted"/>
<dbReference type="Proteomes" id="UP000567179">
    <property type="component" value="Unassembled WGS sequence"/>
</dbReference>
<accession>A0A8H5F9J4</accession>
<name>A0A8H5F9J4_9AGAR</name>
<sequence>MAAQRHYSDAEIAPEMVFDATLRTPFRFLDLPPEIRCEIYLHFLSSPLAIPYRAQAERSQRIGPPTAQARFSAERCTKFNLSPPQFFAISLLLCNSLIHDEFKATITTFLNQNRLRYELDCEISSERYLFPDWTLLPVKASHIPCLSVNFRFYGAADDISELASTAGLRHPAMVCSLLYVLLRFLQRGPHMRSQVKDRNITIGTLVLNVLTPLLESHRIFKSVGAVGQDQVTSDGRLTIIRPETFVRIILRYLDSMYLRRFDLPQVLTVLHSVEKVYLLHDNDEKGFWNLQSTPVLNDSDSEED</sequence>
<keyword evidence="2" id="KW-1185">Reference proteome</keyword>
<organism evidence="1 2">
    <name type="scientific">Psilocybe cf. subviscida</name>
    <dbReference type="NCBI Taxonomy" id="2480587"/>
    <lineage>
        <taxon>Eukaryota</taxon>
        <taxon>Fungi</taxon>
        <taxon>Dikarya</taxon>
        <taxon>Basidiomycota</taxon>
        <taxon>Agaricomycotina</taxon>
        <taxon>Agaricomycetes</taxon>
        <taxon>Agaricomycetidae</taxon>
        <taxon>Agaricales</taxon>
        <taxon>Agaricineae</taxon>
        <taxon>Strophariaceae</taxon>
        <taxon>Psilocybe</taxon>
    </lineage>
</organism>
<reference evidence="1 2" key="1">
    <citation type="journal article" date="2020" name="ISME J.">
        <title>Uncovering the hidden diversity of litter-decomposition mechanisms in mushroom-forming fungi.</title>
        <authorList>
            <person name="Floudas D."/>
            <person name="Bentzer J."/>
            <person name="Ahren D."/>
            <person name="Johansson T."/>
            <person name="Persson P."/>
            <person name="Tunlid A."/>
        </authorList>
    </citation>
    <scope>NUCLEOTIDE SEQUENCE [LARGE SCALE GENOMIC DNA]</scope>
    <source>
        <strain evidence="1 2">CBS 101986</strain>
    </source>
</reference>
<evidence type="ECO:0000313" key="2">
    <source>
        <dbReference type="Proteomes" id="UP000567179"/>
    </source>
</evidence>
<protein>
    <submittedName>
        <fullName evidence="1">Uncharacterized protein</fullName>
    </submittedName>
</protein>
<evidence type="ECO:0000313" key="1">
    <source>
        <dbReference type="EMBL" id="KAF5328751.1"/>
    </source>
</evidence>
<dbReference type="OrthoDB" id="2823490at2759"/>
<gene>
    <name evidence="1" type="ORF">D9619_011625</name>
</gene>
<comment type="caution">
    <text evidence="1">The sequence shown here is derived from an EMBL/GenBank/DDBJ whole genome shotgun (WGS) entry which is preliminary data.</text>
</comment>